<sequence length="306" mass="33426">MKYIFSKTLLALAFCALFTVQSNAQGCADAGLCSIGPMKSSEFFNDTPTHGELRFRPSYGLGEKQVHVIGLQLEGDYNIKDAVYFQFQLPYIISTGDLGNASGLGDLTLSLSVPVYKGDQVTTTIFGGTKIPFQDGNAMHNGNPLPMAYQPSLGTYDILGGVAVRYNQFLFSAGYQQPLTQNENTFVETGADPDNESWTTNQFERQADLAIRAEYSKENPEKINWKAGLLGIVHMGNDTYVDPEDNIRKEIDGSSGLTLNLTGGLSKSWGEYTLGADLGFPVMARTARPDGLTRTLVIGFYGGWKF</sequence>
<dbReference type="RefSeq" id="WP_169658009.1">
    <property type="nucleotide sequence ID" value="NZ_JABANE010000047.1"/>
</dbReference>
<feature type="signal peptide" evidence="1">
    <location>
        <begin position="1"/>
        <end position="24"/>
    </location>
</feature>
<proteinExistence type="predicted"/>
<gene>
    <name evidence="2" type="ORF">HHU12_17385</name>
</gene>
<name>A0A7X9RW04_9BACT</name>
<dbReference type="Proteomes" id="UP000576082">
    <property type="component" value="Unassembled WGS sequence"/>
</dbReference>
<feature type="chain" id="PRO_5030728496" description="Transporter" evidence="1">
    <location>
        <begin position="25"/>
        <end position="306"/>
    </location>
</feature>
<evidence type="ECO:0000256" key="1">
    <source>
        <dbReference type="SAM" id="SignalP"/>
    </source>
</evidence>
<protein>
    <recommendedName>
        <fullName evidence="4">Transporter</fullName>
    </recommendedName>
</protein>
<evidence type="ECO:0000313" key="2">
    <source>
        <dbReference type="EMBL" id="NME69753.1"/>
    </source>
</evidence>
<dbReference type="EMBL" id="JABANE010000047">
    <property type="protein sequence ID" value="NME69753.1"/>
    <property type="molecule type" value="Genomic_DNA"/>
</dbReference>
<dbReference type="AlphaFoldDB" id="A0A7X9RW04"/>
<keyword evidence="3" id="KW-1185">Reference proteome</keyword>
<organism evidence="2 3">
    <name type="scientific">Flammeovirga aprica JL-4</name>
    <dbReference type="NCBI Taxonomy" id="694437"/>
    <lineage>
        <taxon>Bacteria</taxon>
        <taxon>Pseudomonadati</taxon>
        <taxon>Bacteroidota</taxon>
        <taxon>Cytophagia</taxon>
        <taxon>Cytophagales</taxon>
        <taxon>Flammeovirgaceae</taxon>
        <taxon>Flammeovirga</taxon>
    </lineage>
</organism>
<comment type="caution">
    <text evidence="2">The sequence shown here is derived from an EMBL/GenBank/DDBJ whole genome shotgun (WGS) entry which is preliminary data.</text>
</comment>
<keyword evidence="1" id="KW-0732">Signal</keyword>
<evidence type="ECO:0008006" key="4">
    <source>
        <dbReference type="Google" id="ProtNLM"/>
    </source>
</evidence>
<evidence type="ECO:0000313" key="3">
    <source>
        <dbReference type="Proteomes" id="UP000576082"/>
    </source>
</evidence>
<accession>A0A7X9RW04</accession>
<reference evidence="2 3" key="1">
    <citation type="submission" date="2020-04" db="EMBL/GenBank/DDBJ databases">
        <title>Flammeovirga sp. SR4, a novel species isolated from seawater.</title>
        <authorList>
            <person name="Wang X."/>
        </authorList>
    </citation>
    <scope>NUCLEOTIDE SEQUENCE [LARGE SCALE GENOMIC DNA]</scope>
    <source>
        <strain evidence="2 3">ATCC 23126</strain>
    </source>
</reference>